<gene>
    <name evidence="1" type="ORF">VEIDISOL_01903</name>
</gene>
<evidence type="ECO:0000313" key="1">
    <source>
        <dbReference type="EMBL" id="EEP64841.1"/>
    </source>
</evidence>
<keyword evidence="2" id="KW-1185">Reference proteome</keyword>
<comment type="caution">
    <text evidence="1">The sequence shown here is derived from an EMBL/GenBank/DDBJ whole genome shotgun (WGS) entry which is preliminary data.</text>
</comment>
<dbReference type="HOGENOM" id="CLU_2774802_0_0_9"/>
<reference evidence="1" key="1">
    <citation type="submission" date="2009-04" db="EMBL/GenBank/DDBJ databases">
        <authorList>
            <person name="Weinstock G."/>
            <person name="Sodergren E."/>
            <person name="Clifton S."/>
            <person name="Fulton L."/>
            <person name="Fulton B."/>
            <person name="Courtney L."/>
            <person name="Fronick C."/>
            <person name="Harrison M."/>
            <person name="Strong C."/>
            <person name="Farmer C."/>
            <person name="Delahaunty K."/>
            <person name="Markovic C."/>
            <person name="Hall O."/>
            <person name="Minx P."/>
            <person name="Tomlinson C."/>
            <person name="Mitreva M."/>
            <person name="Nelson J."/>
            <person name="Hou S."/>
            <person name="Wollam A."/>
            <person name="Pepin K.H."/>
            <person name="Johnson M."/>
            <person name="Bhonagiri V."/>
            <person name="Nash W.E."/>
            <person name="Warren W."/>
            <person name="Chinwalla A."/>
            <person name="Mardis E.R."/>
            <person name="Wilson R.K."/>
        </authorList>
    </citation>
    <scope>NUCLEOTIDE SEQUENCE [LARGE SCALE GENOMIC DNA]</scope>
    <source>
        <strain evidence="1">ATCC 17748</strain>
    </source>
</reference>
<dbReference type="EMBL" id="ACIK02000019">
    <property type="protein sequence ID" value="EEP64841.1"/>
    <property type="molecule type" value="Genomic_DNA"/>
</dbReference>
<dbReference type="Proteomes" id="UP000003529">
    <property type="component" value="Unassembled WGS sequence"/>
</dbReference>
<sequence length="69" mass="8112">MITFDIVRVNKSNYINRYYINIAFSYTEKIIHSYSLNTKIDNEKTALTKQYKLSKGGHPQSGEFLTYLK</sequence>
<accession>C4FSL3</accession>
<dbReference type="AlphaFoldDB" id="C4FSL3"/>
<proteinExistence type="predicted"/>
<protein>
    <submittedName>
        <fullName evidence="1">Uncharacterized protein</fullName>
    </submittedName>
</protein>
<organism evidence="1 2">
    <name type="scientific">Veillonella dispar ATCC 17748</name>
    <dbReference type="NCBI Taxonomy" id="546273"/>
    <lineage>
        <taxon>Bacteria</taxon>
        <taxon>Bacillati</taxon>
        <taxon>Bacillota</taxon>
        <taxon>Negativicutes</taxon>
        <taxon>Veillonellales</taxon>
        <taxon>Veillonellaceae</taxon>
        <taxon>Veillonella</taxon>
    </lineage>
</organism>
<name>C4FSL3_9FIRM</name>
<evidence type="ECO:0000313" key="2">
    <source>
        <dbReference type="Proteomes" id="UP000003529"/>
    </source>
</evidence>